<dbReference type="OrthoDB" id="9797568at2"/>
<dbReference type="AlphaFoldDB" id="W6JYT2"/>
<evidence type="ECO:0000256" key="1">
    <source>
        <dbReference type="ARBA" id="ARBA00008591"/>
    </source>
</evidence>
<evidence type="ECO:0000313" key="3">
    <source>
        <dbReference type="Proteomes" id="UP000035763"/>
    </source>
</evidence>
<dbReference type="Pfam" id="PF01865">
    <property type="entry name" value="PhoU_div"/>
    <property type="match status" value="1"/>
</dbReference>
<dbReference type="Proteomes" id="UP000035763">
    <property type="component" value="Unassembled WGS sequence"/>
</dbReference>
<gene>
    <name evidence="2" type="ORF">BN11_4710004</name>
</gene>
<dbReference type="EMBL" id="CAJA01000414">
    <property type="protein sequence ID" value="CCH74698.1"/>
    <property type="molecule type" value="Genomic_DNA"/>
</dbReference>
<comment type="similarity">
    <text evidence="1">Belongs to the UPF0111 family.</text>
</comment>
<dbReference type="PANTHER" id="PTHR37298:SF1">
    <property type="entry name" value="UPF0111 PROTEIN YKAA"/>
    <property type="match status" value="1"/>
</dbReference>
<organism evidence="2 3">
    <name type="scientific">Nostocoides australiense Ben110</name>
    <dbReference type="NCBI Taxonomy" id="1193182"/>
    <lineage>
        <taxon>Bacteria</taxon>
        <taxon>Bacillati</taxon>
        <taxon>Actinomycetota</taxon>
        <taxon>Actinomycetes</taxon>
        <taxon>Micrococcales</taxon>
        <taxon>Intrasporangiaceae</taxon>
        <taxon>Nostocoides</taxon>
    </lineage>
</organism>
<proteinExistence type="inferred from homology"/>
<comment type="caution">
    <text evidence="2">The sequence shown here is derived from an EMBL/GenBank/DDBJ whole genome shotgun (WGS) entry which is preliminary data.</text>
</comment>
<sequence>MAGLSKSYVGSALVVFRLRPRNDEMFFELLVSASGLLVDGARLLSGLCADGDAGRADMIARMHEVEHQADEISHALIRRVDTSFITPFDREDLHRLVSGLDDCMDHMDAAVDFIDVHALAQLPPRAVAQVEIIARMAELTAAVVSGLRDPARVRDYVVEVNRLENEADRGYRRLRAELLSGDPMDVLRMLQNLDIVQELEAACNAFERVAHTVEGISLKEP</sequence>
<dbReference type="STRING" id="1193182.BN11_4710004"/>
<dbReference type="InterPro" id="IPR018445">
    <property type="entry name" value="Put_Phosphate_transp_reg"/>
</dbReference>
<dbReference type="Gene3D" id="1.20.58.220">
    <property type="entry name" value="Phosphate transport system protein phou homolog 2, domain 2"/>
    <property type="match status" value="1"/>
</dbReference>
<reference evidence="2 3" key="1">
    <citation type="journal article" date="2013" name="ISME J.">
        <title>A metabolic model for members of the genus Tetrasphaera involved in enhanced biological phosphorus removal.</title>
        <authorList>
            <person name="Kristiansen R."/>
            <person name="Nguyen H.T.T."/>
            <person name="Saunders A.M."/>
            <person name="Nielsen J.L."/>
            <person name="Wimmer R."/>
            <person name="Le V.Q."/>
            <person name="McIlroy S.J."/>
            <person name="Petrovski S."/>
            <person name="Seviour R.J."/>
            <person name="Calteau A."/>
            <person name="Nielsen K.L."/>
            <person name="Nielsen P.H."/>
        </authorList>
    </citation>
    <scope>NUCLEOTIDE SEQUENCE [LARGE SCALE GENOMIC DNA]</scope>
    <source>
        <strain evidence="2 3">Ben110</strain>
    </source>
</reference>
<evidence type="ECO:0000313" key="2">
    <source>
        <dbReference type="EMBL" id="CCH74698.1"/>
    </source>
</evidence>
<keyword evidence="3" id="KW-1185">Reference proteome</keyword>
<dbReference type="InterPro" id="IPR038078">
    <property type="entry name" value="PhoU-like_sf"/>
</dbReference>
<accession>W6JYT2</accession>
<protein>
    <submittedName>
        <fullName evidence="2">Putative Pit accessory protein</fullName>
    </submittedName>
</protein>
<name>W6JYT2_9MICO</name>
<dbReference type="PANTHER" id="PTHR37298">
    <property type="entry name" value="UPF0111 PROTEIN YKAA"/>
    <property type="match status" value="1"/>
</dbReference>
<dbReference type="InterPro" id="IPR052912">
    <property type="entry name" value="UPF0111_domain"/>
</dbReference>